<evidence type="ECO:0000313" key="2">
    <source>
        <dbReference type="EMBL" id="EGZ19178.1"/>
    </source>
</evidence>
<feature type="region of interest" description="Disordered" evidence="1">
    <location>
        <begin position="43"/>
        <end position="138"/>
    </location>
</feature>
<dbReference type="GeneID" id="20641541"/>
<accession>G4ZAI1</accession>
<name>G4ZAI1_PHYSP</name>
<dbReference type="Proteomes" id="UP000002640">
    <property type="component" value="Unassembled WGS sequence"/>
</dbReference>
<dbReference type="EMBL" id="JH159153">
    <property type="protein sequence ID" value="EGZ19178.1"/>
    <property type="molecule type" value="Genomic_DNA"/>
</dbReference>
<dbReference type="RefSeq" id="XP_009521895.1">
    <property type="nucleotide sequence ID" value="XM_009523600.1"/>
</dbReference>
<gene>
    <name evidence="2" type="ORF">PHYSODRAFT_297828</name>
</gene>
<proteinExistence type="predicted"/>
<evidence type="ECO:0000256" key="1">
    <source>
        <dbReference type="SAM" id="MobiDB-lite"/>
    </source>
</evidence>
<feature type="compositionally biased region" description="Low complexity" evidence="1">
    <location>
        <begin position="109"/>
        <end position="137"/>
    </location>
</feature>
<keyword evidence="3" id="KW-1185">Reference proteome</keyword>
<protein>
    <submittedName>
        <fullName evidence="2">Uncharacterized protein</fullName>
    </submittedName>
</protein>
<sequence length="158" mass="16392">MPVLNIPRCKDAQVAYEFNRLNGGLAYAEMQIPFNCETSNTGIGRPSIHNPTTALGANTVSDVFDDAPSTSTDDTPSPSIQQSTASSLTDGSSSSSQAAASSVEDDSPTNSTASNATATDTAHETPSASTFGSTSSSRPRQGLVYIFTVVFMAMLALQ</sequence>
<evidence type="ECO:0000313" key="3">
    <source>
        <dbReference type="Proteomes" id="UP000002640"/>
    </source>
</evidence>
<feature type="compositionally biased region" description="Low complexity" evidence="1">
    <location>
        <begin position="66"/>
        <end position="102"/>
    </location>
</feature>
<dbReference type="KEGG" id="psoj:PHYSODRAFT_297828"/>
<organism evidence="2 3">
    <name type="scientific">Phytophthora sojae (strain P6497)</name>
    <name type="common">Soybean stem and root rot agent</name>
    <name type="synonym">Phytophthora megasperma f. sp. glycines</name>
    <dbReference type="NCBI Taxonomy" id="1094619"/>
    <lineage>
        <taxon>Eukaryota</taxon>
        <taxon>Sar</taxon>
        <taxon>Stramenopiles</taxon>
        <taxon>Oomycota</taxon>
        <taxon>Peronosporomycetes</taxon>
        <taxon>Peronosporales</taxon>
        <taxon>Peronosporaceae</taxon>
        <taxon>Phytophthora</taxon>
    </lineage>
</organism>
<dbReference type="AlphaFoldDB" id="G4ZAI1"/>
<dbReference type="InParanoid" id="G4ZAI1"/>
<dbReference type="SMR" id="G4ZAI1"/>
<feature type="compositionally biased region" description="Polar residues" evidence="1">
    <location>
        <begin position="49"/>
        <end position="61"/>
    </location>
</feature>
<reference evidence="2 3" key="1">
    <citation type="journal article" date="2006" name="Science">
        <title>Phytophthora genome sequences uncover evolutionary origins and mechanisms of pathogenesis.</title>
        <authorList>
            <person name="Tyler B.M."/>
            <person name="Tripathy S."/>
            <person name="Zhang X."/>
            <person name="Dehal P."/>
            <person name="Jiang R.H."/>
            <person name="Aerts A."/>
            <person name="Arredondo F.D."/>
            <person name="Baxter L."/>
            <person name="Bensasson D."/>
            <person name="Beynon J.L."/>
            <person name="Chapman J."/>
            <person name="Damasceno C.M."/>
            <person name="Dorrance A.E."/>
            <person name="Dou D."/>
            <person name="Dickerman A.W."/>
            <person name="Dubchak I.L."/>
            <person name="Garbelotto M."/>
            <person name="Gijzen M."/>
            <person name="Gordon S.G."/>
            <person name="Govers F."/>
            <person name="Grunwald N.J."/>
            <person name="Huang W."/>
            <person name="Ivors K.L."/>
            <person name="Jones R.W."/>
            <person name="Kamoun S."/>
            <person name="Krampis K."/>
            <person name="Lamour K.H."/>
            <person name="Lee M.K."/>
            <person name="McDonald W.H."/>
            <person name="Medina M."/>
            <person name="Meijer H.J."/>
            <person name="Nordberg E.K."/>
            <person name="Maclean D.J."/>
            <person name="Ospina-Giraldo M.D."/>
            <person name="Morris P.F."/>
            <person name="Phuntumart V."/>
            <person name="Putnam N.H."/>
            <person name="Rash S."/>
            <person name="Rose J.K."/>
            <person name="Sakihama Y."/>
            <person name="Salamov A.A."/>
            <person name="Savidor A."/>
            <person name="Scheuring C.F."/>
            <person name="Smith B.M."/>
            <person name="Sobral B.W."/>
            <person name="Terry A."/>
            <person name="Torto-Alalibo T.A."/>
            <person name="Win J."/>
            <person name="Xu Z."/>
            <person name="Zhang H."/>
            <person name="Grigoriev I.V."/>
            <person name="Rokhsar D.S."/>
            <person name="Boore J.L."/>
        </authorList>
    </citation>
    <scope>NUCLEOTIDE SEQUENCE [LARGE SCALE GENOMIC DNA]</scope>
    <source>
        <strain evidence="2 3">P6497</strain>
    </source>
</reference>